<evidence type="ECO:0000313" key="1">
    <source>
        <dbReference type="EMBL" id="KAJ9061126.1"/>
    </source>
</evidence>
<name>A0ACC2SFI9_9FUNG</name>
<accession>A0ACC2SFI9</accession>
<dbReference type="EMBL" id="QTSX02005094">
    <property type="protein sequence ID" value="KAJ9061126.1"/>
    <property type="molecule type" value="Genomic_DNA"/>
</dbReference>
<keyword evidence="2" id="KW-1185">Reference proteome</keyword>
<dbReference type="Proteomes" id="UP001165960">
    <property type="component" value="Unassembled WGS sequence"/>
</dbReference>
<comment type="caution">
    <text evidence="1">The sequence shown here is derived from an EMBL/GenBank/DDBJ whole genome shotgun (WGS) entry which is preliminary data.</text>
</comment>
<evidence type="ECO:0000313" key="2">
    <source>
        <dbReference type="Proteomes" id="UP001165960"/>
    </source>
</evidence>
<proteinExistence type="predicted"/>
<organism evidence="1 2">
    <name type="scientific">Entomophthora muscae</name>
    <dbReference type="NCBI Taxonomy" id="34485"/>
    <lineage>
        <taxon>Eukaryota</taxon>
        <taxon>Fungi</taxon>
        <taxon>Fungi incertae sedis</taxon>
        <taxon>Zoopagomycota</taxon>
        <taxon>Entomophthoromycotina</taxon>
        <taxon>Entomophthoromycetes</taxon>
        <taxon>Entomophthorales</taxon>
        <taxon>Entomophthoraceae</taxon>
        <taxon>Entomophthora</taxon>
    </lineage>
</organism>
<gene>
    <name evidence="1" type="ORF">DSO57_1023566</name>
</gene>
<protein>
    <submittedName>
        <fullName evidence="1">Uncharacterized protein</fullName>
    </submittedName>
</protein>
<reference evidence="1" key="1">
    <citation type="submission" date="2022-04" db="EMBL/GenBank/DDBJ databases">
        <title>Genome of the entomopathogenic fungus Entomophthora muscae.</title>
        <authorList>
            <person name="Elya C."/>
            <person name="Lovett B.R."/>
            <person name="Lee E."/>
            <person name="Macias A.M."/>
            <person name="Hajek A.E."/>
            <person name="De Bivort B.L."/>
            <person name="Kasson M.T."/>
            <person name="De Fine Licht H.H."/>
            <person name="Stajich J.E."/>
        </authorList>
    </citation>
    <scope>NUCLEOTIDE SEQUENCE</scope>
    <source>
        <strain evidence="1">Berkeley</strain>
    </source>
</reference>
<sequence length="259" mass="29350">MKIFFVLVLYSAYAWYDGEQSFFATRSKTNSLITALIAPSSVLKIDLARNLELGPEMLWSDTGSAEMRKGFDLASGFSLLPKTKSWSHGEKEAAIYYKIQIDKVFLELTKPTFFACHPSSICKAHINTTDKWNITSPISKNAKQWEDLLSKFIPKPYFNEMLVQHFPSEPRTGMWSKYFKGLRIIISGTLNESNMIDSSFASFTAQFPLSANNQLLGIIGTVNHCTKTQKSFPEVSKNLIALKAKYCDSNGMEIFYHNF</sequence>